<dbReference type="AlphaFoldDB" id="A0A565BNR8"/>
<dbReference type="GO" id="GO:0004672">
    <property type="term" value="F:protein kinase activity"/>
    <property type="evidence" value="ECO:0007669"/>
    <property type="project" value="InterPro"/>
</dbReference>
<dbReference type="GO" id="GO:0005524">
    <property type="term" value="F:ATP binding"/>
    <property type="evidence" value="ECO:0007669"/>
    <property type="project" value="InterPro"/>
</dbReference>
<feature type="compositionally biased region" description="Low complexity" evidence="1">
    <location>
        <begin position="9"/>
        <end position="18"/>
    </location>
</feature>
<evidence type="ECO:0000313" key="3">
    <source>
        <dbReference type="EMBL" id="VVB02839.1"/>
    </source>
</evidence>
<dbReference type="EMBL" id="CABITT030000004">
    <property type="protein sequence ID" value="VVB02839.1"/>
    <property type="molecule type" value="Genomic_DNA"/>
</dbReference>
<gene>
    <name evidence="3" type="ORF">ANE_LOCUS13283</name>
</gene>
<organism evidence="3 4">
    <name type="scientific">Arabis nemorensis</name>
    <dbReference type="NCBI Taxonomy" id="586526"/>
    <lineage>
        <taxon>Eukaryota</taxon>
        <taxon>Viridiplantae</taxon>
        <taxon>Streptophyta</taxon>
        <taxon>Embryophyta</taxon>
        <taxon>Tracheophyta</taxon>
        <taxon>Spermatophyta</taxon>
        <taxon>Magnoliopsida</taxon>
        <taxon>eudicotyledons</taxon>
        <taxon>Gunneridae</taxon>
        <taxon>Pentapetalae</taxon>
        <taxon>rosids</taxon>
        <taxon>malvids</taxon>
        <taxon>Brassicales</taxon>
        <taxon>Brassicaceae</taxon>
        <taxon>Arabideae</taxon>
        <taxon>Arabis</taxon>
    </lineage>
</organism>
<feature type="domain" description="Protein kinase" evidence="2">
    <location>
        <begin position="54"/>
        <end position="205"/>
    </location>
</feature>
<dbReference type="InterPro" id="IPR011009">
    <property type="entry name" value="Kinase-like_dom_sf"/>
</dbReference>
<proteinExistence type="predicted"/>
<keyword evidence="4" id="KW-1185">Reference proteome</keyword>
<dbReference type="SUPFAM" id="SSF56112">
    <property type="entry name" value="Protein kinase-like (PK-like)"/>
    <property type="match status" value="1"/>
</dbReference>
<comment type="caution">
    <text evidence="3">The sequence shown here is derived from an EMBL/GenBank/DDBJ whole genome shotgun (WGS) entry which is preliminary data.</text>
</comment>
<dbReference type="InterPro" id="IPR000719">
    <property type="entry name" value="Prot_kinase_dom"/>
</dbReference>
<dbReference type="Gene3D" id="1.10.510.10">
    <property type="entry name" value="Transferase(Phosphotransferase) domain 1"/>
    <property type="match status" value="1"/>
</dbReference>
<name>A0A565BNR8_9BRAS</name>
<reference evidence="3" key="1">
    <citation type="submission" date="2019-07" db="EMBL/GenBank/DDBJ databases">
        <authorList>
            <person name="Dittberner H."/>
        </authorList>
    </citation>
    <scope>NUCLEOTIDE SEQUENCE [LARGE SCALE GENOMIC DNA]</scope>
</reference>
<sequence>MLGKRHVNSSSSTSGSSTFDGKSISTKDNLKEDCIEDGINPLKVLAHGGTILNSLFVRTEGEGVQYIVSEGVHSKAKVVVKRVERCDEILQEFSNQRLSSEDSIHVLRVIDYMHDTEFSYLRVVYIRECGEDKNWAKQRTYRFGYEGCVEGTLGPVFVRVERRIMIEIINRIADIHRKKVIHRSLQPDSIRLVVRDPNNYVVAIE</sequence>
<feature type="region of interest" description="Disordered" evidence="1">
    <location>
        <begin position="1"/>
        <end position="25"/>
    </location>
</feature>
<evidence type="ECO:0000256" key="1">
    <source>
        <dbReference type="SAM" id="MobiDB-lite"/>
    </source>
</evidence>
<protein>
    <recommendedName>
        <fullName evidence="2">Protein kinase domain-containing protein</fullName>
    </recommendedName>
</protein>
<dbReference type="PROSITE" id="PS50011">
    <property type="entry name" value="PROTEIN_KINASE_DOM"/>
    <property type="match status" value="1"/>
</dbReference>
<accession>A0A565BNR8</accession>
<evidence type="ECO:0000313" key="4">
    <source>
        <dbReference type="Proteomes" id="UP000489600"/>
    </source>
</evidence>
<dbReference type="Proteomes" id="UP000489600">
    <property type="component" value="Unassembled WGS sequence"/>
</dbReference>
<evidence type="ECO:0000259" key="2">
    <source>
        <dbReference type="PROSITE" id="PS50011"/>
    </source>
</evidence>